<dbReference type="SUPFAM" id="SSF53474">
    <property type="entry name" value="alpha/beta-Hydrolases"/>
    <property type="match status" value="1"/>
</dbReference>
<dbReference type="AlphaFoldDB" id="A0A840I736"/>
<dbReference type="InterPro" id="IPR002925">
    <property type="entry name" value="Dienelactn_hydro"/>
</dbReference>
<dbReference type="InterPro" id="IPR029058">
    <property type="entry name" value="AB_hydrolase_fold"/>
</dbReference>
<dbReference type="Pfam" id="PF01738">
    <property type="entry name" value="DLH"/>
    <property type="match status" value="1"/>
</dbReference>
<dbReference type="RefSeq" id="WP_221401049.1">
    <property type="nucleotide sequence ID" value="NZ_JACHOB010000006.1"/>
</dbReference>
<keyword evidence="2" id="KW-0378">Hydrolase</keyword>
<dbReference type="PANTHER" id="PTHR22946">
    <property type="entry name" value="DIENELACTONE HYDROLASE DOMAIN-CONTAINING PROTEIN-RELATED"/>
    <property type="match status" value="1"/>
</dbReference>
<protein>
    <submittedName>
        <fullName evidence="2">Dienelactone hydrolase</fullName>
    </submittedName>
</protein>
<accession>A0A840I736</accession>
<organism evidence="2 3">
    <name type="scientific">Parvularcula dongshanensis</name>
    <dbReference type="NCBI Taxonomy" id="1173995"/>
    <lineage>
        <taxon>Bacteria</taxon>
        <taxon>Pseudomonadati</taxon>
        <taxon>Pseudomonadota</taxon>
        <taxon>Alphaproteobacteria</taxon>
        <taxon>Parvularculales</taxon>
        <taxon>Parvularculaceae</taxon>
        <taxon>Parvularcula</taxon>
    </lineage>
</organism>
<comment type="caution">
    <text evidence="2">The sequence shown here is derived from an EMBL/GenBank/DDBJ whole genome shotgun (WGS) entry which is preliminary data.</text>
</comment>
<gene>
    <name evidence="2" type="ORF">GGQ59_002679</name>
</gene>
<dbReference type="PANTHER" id="PTHR22946:SF0">
    <property type="entry name" value="DIENELACTONE HYDROLASE DOMAIN-CONTAINING PROTEIN"/>
    <property type="match status" value="1"/>
</dbReference>
<sequence length="238" mass="25608">MVTTRTVEYEVDGETYQGLLAVPDGQGPFPCVMICHAWAGRAENEDKSAEKIAGMGYLAFAADVYGKGRRGSSTEENQKLMEPLVSDRTGLLAKRLSASLETMKAQDEADASRAAVTGFCFGGLCALDCARGNLGVAGAAAFHAILGQQDKPQAGDIEAKVIAFQGYDDPMAKPEDQKAFADEMTARKADWQLHLYGGVMHAFTNEKANDPDFGTVYDAQASKRAWDGFARFLAELFG</sequence>
<reference evidence="2 3" key="1">
    <citation type="submission" date="2020-08" db="EMBL/GenBank/DDBJ databases">
        <title>Genomic Encyclopedia of Type Strains, Phase IV (KMG-IV): sequencing the most valuable type-strain genomes for metagenomic binning, comparative biology and taxonomic classification.</title>
        <authorList>
            <person name="Goeker M."/>
        </authorList>
    </citation>
    <scope>NUCLEOTIDE SEQUENCE [LARGE SCALE GENOMIC DNA]</scope>
    <source>
        <strain evidence="2 3">DSM 102850</strain>
    </source>
</reference>
<name>A0A840I736_9PROT</name>
<dbReference type="Proteomes" id="UP000563524">
    <property type="component" value="Unassembled WGS sequence"/>
</dbReference>
<dbReference type="GO" id="GO:0016787">
    <property type="term" value="F:hydrolase activity"/>
    <property type="evidence" value="ECO:0007669"/>
    <property type="project" value="UniProtKB-KW"/>
</dbReference>
<dbReference type="Gene3D" id="3.40.50.1820">
    <property type="entry name" value="alpha/beta hydrolase"/>
    <property type="match status" value="1"/>
</dbReference>
<proteinExistence type="predicted"/>
<evidence type="ECO:0000313" key="2">
    <source>
        <dbReference type="EMBL" id="MBB4660135.1"/>
    </source>
</evidence>
<keyword evidence="3" id="KW-1185">Reference proteome</keyword>
<feature type="domain" description="Dienelactone hydrolase" evidence="1">
    <location>
        <begin position="17"/>
        <end position="235"/>
    </location>
</feature>
<dbReference type="InterPro" id="IPR050261">
    <property type="entry name" value="FrsA_esterase"/>
</dbReference>
<evidence type="ECO:0000313" key="3">
    <source>
        <dbReference type="Proteomes" id="UP000563524"/>
    </source>
</evidence>
<evidence type="ECO:0000259" key="1">
    <source>
        <dbReference type="Pfam" id="PF01738"/>
    </source>
</evidence>
<dbReference type="EMBL" id="JACHOB010000006">
    <property type="protein sequence ID" value="MBB4660135.1"/>
    <property type="molecule type" value="Genomic_DNA"/>
</dbReference>